<feature type="compositionally biased region" description="Polar residues" evidence="7">
    <location>
        <begin position="130"/>
        <end position="153"/>
    </location>
</feature>
<feature type="coiled-coil region" evidence="6">
    <location>
        <begin position="236"/>
        <end position="266"/>
    </location>
</feature>
<dbReference type="AlphaFoldDB" id="A0A8S0PF43"/>
<proteinExistence type="inferred from homology"/>
<gene>
    <name evidence="9" type="ORF">OLEA9_A043402</name>
</gene>
<protein>
    <recommendedName>
        <fullName evidence="8">TPX2 C-terminal domain-containing protein</fullName>
    </recommendedName>
</protein>
<feature type="compositionally biased region" description="Basic residues" evidence="7">
    <location>
        <begin position="346"/>
        <end position="355"/>
    </location>
</feature>
<comment type="subcellular location">
    <subcellularLocation>
        <location evidence="1">Cytoplasm</location>
        <location evidence="1">Cytoskeleton</location>
    </subcellularLocation>
</comment>
<dbReference type="GO" id="GO:0005874">
    <property type="term" value="C:microtubule"/>
    <property type="evidence" value="ECO:0007669"/>
    <property type="project" value="UniProtKB-KW"/>
</dbReference>
<dbReference type="OrthoDB" id="1939285at2759"/>
<accession>A0A8S0PF43</accession>
<dbReference type="InterPro" id="IPR044833">
    <property type="entry name" value="WDL5/6"/>
</dbReference>
<evidence type="ECO:0000313" key="9">
    <source>
        <dbReference type="EMBL" id="CAA2942161.1"/>
    </source>
</evidence>
<dbReference type="PANTHER" id="PTHR31358:SF29">
    <property type="entry name" value="PROTEIN WVD2-LIKE 5-RELATED"/>
    <property type="match status" value="1"/>
</dbReference>
<dbReference type="Proteomes" id="UP000594638">
    <property type="component" value="Unassembled WGS sequence"/>
</dbReference>
<evidence type="ECO:0000256" key="6">
    <source>
        <dbReference type="SAM" id="Coils"/>
    </source>
</evidence>
<feature type="compositionally biased region" description="Basic residues" evidence="7">
    <location>
        <begin position="302"/>
        <end position="311"/>
    </location>
</feature>
<dbReference type="GO" id="GO:0008017">
    <property type="term" value="F:microtubule binding"/>
    <property type="evidence" value="ECO:0007669"/>
    <property type="project" value="InterPro"/>
</dbReference>
<dbReference type="InterPro" id="IPR027329">
    <property type="entry name" value="TPX2_C"/>
</dbReference>
<dbReference type="Gramene" id="OE9A043402T2">
    <property type="protein sequence ID" value="OE9A043402C2"/>
    <property type="gene ID" value="OE9A043402"/>
</dbReference>
<evidence type="ECO:0000256" key="4">
    <source>
        <dbReference type="ARBA" id="ARBA00022701"/>
    </source>
</evidence>
<dbReference type="PANTHER" id="PTHR31358">
    <property type="entry name" value="PROTEIN WVD2-LIKE 4"/>
    <property type="match status" value="1"/>
</dbReference>
<feature type="domain" description="TPX2 C-terminal" evidence="8">
    <location>
        <begin position="234"/>
        <end position="291"/>
    </location>
</feature>
<evidence type="ECO:0000256" key="2">
    <source>
        <dbReference type="ARBA" id="ARBA00005885"/>
    </source>
</evidence>
<organism evidence="9 10">
    <name type="scientific">Olea europaea subsp. europaea</name>
    <dbReference type="NCBI Taxonomy" id="158383"/>
    <lineage>
        <taxon>Eukaryota</taxon>
        <taxon>Viridiplantae</taxon>
        <taxon>Streptophyta</taxon>
        <taxon>Embryophyta</taxon>
        <taxon>Tracheophyta</taxon>
        <taxon>Spermatophyta</taxon>
        <taxon>Magnoliopsida</taxon>
        <taxon>eudicotyledons</taxon>
        <taxon>Gunneridae</taxon>
        <taxon>Pentapetalae</taxon>
        <taxon>asterids</taxon>
        <taxon>lamiids</taxon>
        <taxon>Lamiales</taxon>
        <taxon>Oleaceae</taxon>
        <taxon>Oleeae</taxon>
        <taxon>Olea</taxon>
    </lineage>
</organism>
<reference evidence="9 10" key="1">
    <citation type="submission" date="2019-12" db="EMBL/GenBank/DDBJ databases">
        <authorList>
            <person name="Alioto T."/>
            <person name="Alioto T."/>
            <person name="Gomez Garrido J."/>
        </authorList>
    </citation>
    <scope>NUCLEOTIDE SEQUENCE [LARGE SCALE GENOMIC DNA]</scope>
</reference>
<keyword evidence="10" id="KW-1185">Reference proteome</keyword>
<comment type="similarity">
    <text evidence="2">Belongs to the TPX2 family.</text>
</comment>
<keyword evidence="4" id="KW-0493">Microtubule</keyword>
<comment type="caution">
    <text evidence="9">The sequence shown here is derived from an EMBL/GenBank/DDBJ whole genome shotgun (WGS) entry which is preliminary data.</text>
</comment>
<dbReference type="Pfam" id="PF06886">
    <property type="entry name" value="TPX2"/>
    <property type="match status" value="1"/>
</dbReference>
<evidence type="ECO:0000256" key="3">
    <source>
        <dbReference type="ARBA" id="ARBA00022490"/>
    </source>
</evidence>
<keyword evidence="3" id="KW-0963">Cytoplasm</keyword>
<evidence type="ECO:0000313" key="10">
    <source>
        <dbReference type="Proteomes" id="UP000594638"/>
    </source>
</evidence>
<evidence type="ECO:0000256" key="1">
    <source>
        <dbReference type="ARBA" id="ARBA00004245"/>
    </source>
</evidence>
<evidence type="ECO:0000259" key="8">
    <source>
        <dbReference type="Pfam" id="PF06886"/>
    </source>
</evidence>
<keyword evidence="5" id="KW-0206">Cytoskeleton</keyword>
<feature type="compositionally biased region" description="Polar residues" evidence="7">
    <location>
        <begin position="162"/>
        <end position="172"/>
    </location>
</feature>
<dbReference type="EMBL" id="CACTIH010000051">
    <property type="protein sequence ID" value="CAA2942161.1"/>
    <property type="molecule type" value="Genomic_DNA"/>
</dbReference>
<evidence type="ECO:0000256" key="7">
    <source>
        <dbReference type="SAM" id="MobiDB-lite"/>
    </source>
</evidence>
<feature type="region of interest" description="Disordered" evidence="7">
    <location>
        <begin position="90"/>
        <end position="185"/>
    </location>
</feature>
<feature type="region of interest" description="Disordered" evidence="7">
    <location>
        <begin position="278"/>
        <end position="394"/>
    </location>
</feature>
<sequence length="394" mass="43395">MDADNTIATFEKGADFENGDDHHQLLLGGEEITSEKVNGIPNGSTEIEGLNKNLEDNLELNDDVTLSSSVEGVLDESSMLPKSISVTISKDLGVEESEESNNYKSQKGTGKAKNGKSICIRHGKDVAKSSVGSNGSGDQKSCPKQSSAPQTKSRSVKGRQSADYSKTASPQSPIAGDSKPQRFGARPNYNFSFKCDERAEKRREVSLPLHQWYRVFDVSCMTWTFDIYLILFDQFYTKLEEKIHAKEAEKSNLQAKTKETQEAEIKVLRKSLAFKATPMPSFYQEPPPPKLELKKIPPTRAKSPKLGRKKTSSIADSEEDGACPVRLSLGENLSQNNPDKGPPLVHVKKPLRKSLPKLPSEKTSFSNEKKKSTSGKISVSKETNEAANDPLTEE</sequence>
<name>A0A8S0PF43_OLEEU</name>
<evidence type="ECO:0000256" key="5">
    <source>
        <dbReference type="ARBA" id="ARBA00023212"/>
    </source>
</evidence>
<keyword evidence="6" id="KW-0175">Coiled coil</keyword>